<proteinExistence type="predicted"/>
<sequence>LDSDFTFEMLDMFGLWEHSREGCTGGEVARSAASTWATSKSATRLRLDDVGDDHRILGSRSFSVMY</sequence>
<accession>A0AA97NTN5</accession>
<organism evidence="1">
    <name type="scientific">Pyricularia oryzae (strain Y34)</name>
    <name type="common">Rice blast fungus</name>
    <name type="synonym">Magnaporthe oryzae</name>
    <dbReference type="NCBI Taxonomy" id="1143189"/>
    <lineage>
        <taxon>Eukaryota</taxon>
        <taxon>Fungi</taxon>
        <taxon>Dikarya</taxon>
        <taxon>Ascomycota</taxon>
        <taxon>Pezizomycotina</taxon>
        <taxon>Sordariomycetes</taxon>
        <taxon>Sordariomycetidae</taxon>
        <taxon>Magnaporthales</taxon>
        <taxon>Pyriculariaceae</taxon>
        <taxon>Pyricularia</taxon>
    </lineage>
</organism>
<dbReference type="AlphaFoldDB" id="A0AA97NTN5"/>
<reference evidence="1" key="1">
    <citation type="journal article" date="2012" name="PLoS Genet.">
        <title>Comparative analysis of the genomes of two field isolates of the rice blast fungus Magnaporthe oryzae.</title>
        <authorList>
            <person name="Xue M."/>
            <person name="Yang J."/>
            <person name="Li Z."/>
            <person name="Hu S."/>
            <person name="Yao N."/>
            <person name="Dean R.A."/>
            <person name="Zhao W."/>
            <person name="Shen M."/>
            <person name="Zhang H."/>
            <person name="Li C."/>
            <person name="Liu L."/>
            <person name="Cao L."/>
            <person name="Xu X."/>
            <person name="Xing Y."/>
            <person name="Hsiang T."/>
            <person name="Zhang Z."/>
            <person name="Xu J.R."/>
            <person name="Peng Y.L."/>
        </authorList>
    </citation>
    <scope>NUCLEOTIDE SEQUENCE</scope>
    <source>
        <strain evidence="1">Y34</strain>
    </source>
</reference>
<feature type="non-terminal residue" evidence="1">
    <location>
        <position position="1"/>
    </location>
</feature>
<name>A0AA97NTN5_PYRO3</name>
<dbReference type="Proteomes" id="UP000011086">
    <property type="component" value="Unassembled WGS sequence"/>
</dbReference>
<protein>
    <submittedName>
        <fullName evidence="1">Uncharacterized protein</fullName>
    </submittedName>
</protein>
<gene>
    <name evidence="1" type="ORF">OOU_Y34scaffold00668g26</name>
</gene>
<dbReference type="EMBL" id="JH793631">
    <property type="protein sequence ID" value="ELQ36140.1"/>
    <property type="molecule type" value="Genomic_DNA"/>
</dbReference>
<evidence type="ECO:0000313" key="1">
    <source>
        <dbReference type="EMBL" id="ELQ36140.1"/>
    </source>
</evidence>